<dbReference type="RefSeq" id="WP_006442496.1">
    <property type="nucleotide sequence ID" value="NZ_CP036524.1"/>
</dbReference>
<comment type="caution">
    <text evidence="4">The sequence shown here is derived from an EMBL/GenBank/DDBJ whole genome shotgun (WGS) entry which is preliminary data.</text>
</comment>
<keyword evidence="2" id="KW-0456">Lyase</keyword>
<evidence type="ECO:0000256" key="1">
    <source>
        <dbReference type="ARBA" id="ARBA00023004"/>
    </source>
</evidence>
<dbReference type="PANTHER" id="PTHR36577:SF3">
    <property type="entry name" value="DUF521 DOMAIN PROTEIN (AFU_ORTHOLOGUE AFUA_6G00490)"/>
    <property type="match status" value="1"/>
</dbReference>
<dbReference type="EMBL" id="ABYI02000019">
    <property type="protein sequence ID" value="EEG74497.1"/>
    <property type="molecule type" value="Genomic_DNA"/>
</dbReference>
<reference evidence="4" key="2">
    <citation type="submission" date="2013-06" db="EMBL/GenBank/DDBJ databases">
        <title>Draft genome sequence of Clostridium hylemonae (DSM 15053).</title>
        <authorList>
            <person name="Sudarsanam P."/>
            <person name="Ley R."/>
            <person name="Guruge J."/>
            <person name="Turnbaugh P.J."/>
            <person name="Mahowald M."/>
            <person name="Liep D."/>
            <person name="Gordon J."/>
        </authorList>
    </citation>
    <scope>NUCLEOTIDE SEQUENCE</scope>
    <source>
        <strain evidence="4">DSM 15053</strain>
    </source>
</reference>
<dbReference type="eggNOG" id="COG1679">
    <property type="taxonomic scope" value="Bacteria"/>
</dbReference>
<accession>C0BZB9</accession>
<gene>
    <name evidence="4" type="ORF">CLOHYLEM_05158</name>
</gene>
<dbReference type="Pfam" id="PF04412">
    <property type="entry name" value="AcnX"/>
    <property type="match status" value="1"/>
</dbReference>
<protein>
    <recommendedName>
        <fullName evidence="3">Phosphomevalonate dehydratase large subunit-like domain-containing protein</fullName>
    </recommendedName>
</protein>
<dbReference type="PANTHER" id="PTHR36577">
    <property type="entry name" value="DUF521 DOMAIN PROTEIN (AFU_ORTHOLOGUE AFUA_6G00490)"/>
    <property type="match status" value="1"/>
</dbReference>
<name>C0BZB9_9FIRM</name>
<organism evidence="4 5">
    <name type="scientific">[Clostridium] hylemonae DSM 15053</name>
    <dbReference type="NCBI Taxonomy" id="553973"/>
    <lineage>
        <taxon>Bacteria</taxon>
        <taxon>Bacillati</taxon>
        <taxon>Bacillota</taxon>
        <taxon>Clostridia</taxon>
        <taxon>Lachnospirales</taxon>
        <taxon>Lachnospiraceae</taxon>
    </lineage>
</organism>
<dbReference type="OrthoDB" id="1550274at2"/>
<reference evidence="4" key="1">
    <citation type="submission" date="2009-02" db="EMBL/GenBank/DDBJ databases">
        <authorList>
            <person name="Fulton L."/>
            <person name="Clifton S."/>
            <person name="Fulton B."/>
            <person name="Xu J."/>
            <person name="Minx P."/>
            <person name="Pepin K.H."/>
            <person name="Johnson M."/>
            <person name="Bhonagiri V."/>
            <person name="Nash W.E."/>
            <person name="Mardis E.R."/>
            <person name="Wilson R.K."/>
        </authorList>
    </citation>
    <scope>NUCLEOTIDE SEQUENCE [LARGE SCALE GENOMIC DNA]</scope>
    <source>
        <strain evidence="4">DSM 15053</strain>
    </source>
</reference>
<proteinExistence type="predicted"/>
<dbReference type="HOGENOM" id="CLU_018825_1_0_9"/>
<dbReference type="InterPro" id="IPR007506">
    <property type="entry name" value="PMDh-L-like_dom"/>
</dbReference>
<evidence type="ECO:0000256" key="2">
    <source>
        <dbReference type="ARBA" id="ARBA00023239"/>
    </source>
</evidence>
<keyword evidence="1" id="KW-0408">Iron</keyword>
<keyword evidence="5" id="KW-1185">Reference proteome</keyword>
<evidence type="ECO:0000313" key="4">
    <source>
        <dbReference type="EMBL" id="EEG74497.1"/>
    </source>
</evidence>
<dbReference type="Proteomes" id="UP000004893">
    <property type="component" value="Unassembled WGS sequence"/>
</dbReference>
<dbReference type="CDD" id="cd01355">
    <property type="entry name" value="AcnX"/>
    <property type="match status" value="1"/>
</dbReference>
<evidence type="ECO:0000313" key="5">
    <source>
        <dbReference type="Proteomes" id="UP000004893"/>
    </source>
</evidence>
<sequence length="417" mass="45533">MQLTEYEQEMLDGRYGEGMQAAIEILVKMGGLYGAERFLPVKNAHIDAAAYTTIWDAGTEFVEYLADKGAKVSVPTTINPMSMDTRRWREQYTSEAFAEKCERLRKAYMKLGVNPTWTCAPYQCTNVPVFGENVSWSESNAVNYVNSVVGARTERLPDLVDVCCAVAGRVPEYGLYLEENRAGEILFTLKGFDGSAFRDTVDYAVLGYLVGETAVNRVPVVLGLPESTMPDQLKAFSAAAASGGATSLFHAVGLTPEAPTLEAAFHGKTTYETVEITPAEVAQMRARLNTGDTEKVDMVLMGCPHLSFQEIKEIACGIEGKKVHEGTEFWIQTSHPIYELASLAGYVEVIEKAGAMLVRDTCLMEMEYNGIWRGKHFVTNSGKAAQYAPAINGVKITMADMAGCVEAAVTGKKPKEA</sequence>
<feature type="domain" description="Phosphomevalonate dehydratase large subunit-like" evidence="3">
    <location>
        <begin position="1"/>
        <end position="406"/>
    </location>
</feature>
<dbReference type="GO" id="GO:0016829">
    <property type="term" value="F:lyase activity"/>
    <property type="evidence" value="ECO:0007669"/>
    <property type="project" value="UniProtKB-KW"/>
</dbReference>
<dbReference type="AlphaFoldDB" id="C0BZB9"/>
<evidence type="ECO:0000259" key="3">
    <source>
        <dbReference type="Pfam" id="PF04412"/>
    </source>
</evidence>
<dbReference type="STRING" id="553973.CLOHYLEM_05158"/>